<gene>
    <name evidence="1" type="ORF">SHKM778_95880</name>
</gene>
<proteinExistence type="predicted"/>
<reference evidence="1" key="1">
    <citation type="submission" date="2024-06" db="EMBL/GenBank/DDBJ databases">
        <authorList>
            <consortium name="consrtm"/>
            <person name="Uemura M."/>
            <person name="Terahara T."/>
        </authorList>
    </citation>
    <scope>NUCLEOTIDE SEQUENCE</scope>
    <source>
        <strain evidence="1">KM77-8</strain>
        <plasmid evidence="1">pKM77-8_2</plasmid>
    </source>
</reference>
<dbReference type="SUPFAM" id="SSF54060">
    <property type="entry name" value="His-Me finger endonucleases"/>
    <property type="match status" value="1"/>
</dbReference>
<organism evidence="1">
    <name type="scientific">Streptomyces haneummycinicus</name>
    <dbReference type="NCBI Taxonomy" id="3074435"/>
    <lineage>
        <taxon>Bacteria</taxon>
        <taxon>Bacillati</taxon>
        <taxon>Actinomycetota</taxon>
        <taxon>Actinomycetes</taxon>
        <taxon>Kitasatosporales</taxon>
        <taxon>Streptomycetaceae</taxon>
        <taxon>Streptomyces</taxon>
    </lineage>
</organism>
<name>A0AAT9HZX4_9ACTN</name>
<evidence type="ECO:0008006" key="2">
    <source>
        <dbReference type="Google" id="ProtNLM"/>
    </source>
</evidence>
<geneLocation type="plasmid" evidence="1">
    <name>pKM77-8_2</name>
</geneLocation>
<dbReference type="EMBL" id="AP035770">
    <property type="protein sequence ID" value="BFO23200.1"/>
    <property type="molecule type" value="Genomic_DNA"/>
</dbReference>
<dbReference type="AlphaFoldDB" id="A0AAT9HZX4"/>
<dbReference type="InterPro" id="IPR038563">
    <property type="entry name" value="Endonuclease_7_sf"/>
</dbReference>
<dbReference type="InterPro" id="IPR004211">
    <property type="entry name" value="Endonuclease_7"/>
</dbReference>
<keyword evidence="1" id="KW-0614">Plasmid</keyword>
<dbReference type="InterPro" id="IPR044925">
    <property type="entry name" value="His-Me_finger_sf"/>
</dbReference>
<accession>A0AAT9HZX4</accession>
<sequence>MDRHERFFPAFPRPFLNARKERHIMPLISPEYAGQLLKELTKGCPVPAAPADMARYAFQTSDHVLIGDVAVRGYKHKNRWRLDERDIRKAGERLASLAIDLDDLVDARPLPTDRGRTWRLQITSWFDHVAYEDQTANGCHCEGQQPCDRTRPNQHGLGCGATWEAVEARYGKESIASTRPLPLLTWSGTIWMVPRAYAALLDRAEQIAAQFAEKAARCSRCGAQGDIWEWRSSSTAGYTTLCPSCTSAAARRYKGHLRGRQYKSLPKNSQPAAFLCVLCPSPRQAMYWDHCHEHGFVRGPVCASCNTYEGGGYRFINRPGAVQHLLECNGCRREGTVPPRHQPDVVLRTFVLDPHDACKQPPPYPWGAVEGDGSIRFRLHCWCPTSSHQWEQVVPASKVRSLISDFVAKALAAETDATDQESA</sequence>
<reference evidence="1" key="2">
    <citation type="submission" date="2024-07" db="EMBL/GenBank/DDBJ databases">
        <title>Streptomyces haneummycinica sp. nov., a new antibiotic-producing actinobacterium isolated from marine sediment.</title>
        <authorList>
            <person name="Uemura M."/>
            <person name="Hamada M."/>
            <person name="Hirano S."/>
            <person name="Kobayashi K."/>
            <person name="Ohshiro T."/>
            <person name="Kobayashi T."/>
            <person name="Terahara T."/>
        </authorList>
    </citation>
    <scope>NUCLEOTIDE SEQUENCE</scope>
    <source>
        <strain evidence="1">KM77-8</strain>
        <plasmid evidence="1">pKM77-8_2</plasmid>
    </source>
</reference>
<evidence type="ECO:0000313" key="1">
    <source>
        <dbReference type="EMBL" id="BFO23200.1"/>
    </source>
</evidence>
<protein>
    <recommendedName>
        <fullName evidence="2">Endonuclease VII</fullName>
    </recommendedName>
</protein>
<dbReference type="Pfam" id="PF02945">
    <property type="entry name" value="Endonuclease_7"/>
    <property type="match status" value="1"/>
</dbReference>
<dbReference type="Gene3D" id="3.40.1800.10">
    <property type="entry name" value="His-Me finger endonucleases"/>
    <property type="match status" value="1"/>
</dbReference>